<dbReference type="SUPFAM" id="SSF63829">
    <property type="entry name" value="Calcium-dependent phosphotriesterase"/>
    <property type="match status" value="2"/>
</dbReference>
<evidence type="ECO:0000256" key="5">
    <source>
        <dbReference type="ARBA" id="ARBA00023163"/>
    </source>
</evidence>
<dbReference type="Gene3D" id="3.40.50.2300">
    <property type="match status" value="1"/>
</dbReference>
<evidence type="ECO:0000256" key="1">
    <source>
        <dbReference type="ARBA" id="ARBA00000085"/>
    </source>
</evidence>
<keyword evidence="7" id="KW-0812">Transmembrane</keyword>
<feature type="transmembrane region" description="Helical" evidence="7">
    <location>
        <begin position="786"/>
        <end position="806"/>
    </location>
</feature>
<dbReference type="InterPro" id="IPR003594">
    <property type="entry name" value="HATPase_dom"/>
</dbReference>
<dbReference type="InterPro" id="IPR001789">
    <property type="entry name" value="Sig_transdc_resp-reg_receiver"/>
</dbReference>
<dbReference type="Pfam" id="PF07494">
    <property type="entry name" value="Reg_prop"/>
    <property type="match status" value="5"/>
</dbReference>
<dbReference type="CDD" id="cd00075">
    <property type="entry name" value="HATPase"/>
    <property type="match status" value="1"/>
</dbReference>
<dbReference type="PROSITE" id="PS50109">
    <property type="entry name" value="HIS_KIN"/>
    <property type="match status" value="1"/>
</dbReference>
<dbReference type="InterPro" id="IPR005467">
    <property type="entry name" value="His_kinase_dom"/>
</dbReference>
<dbReference type="PRINTS" id="PR00344">
    <property type="entry name" value="BCTRLSENSOR"/>
</dbReference>
<dbReference type="SUPFAM" id="SSF52172">
    <property type="entry name" value="CheY-like"/>
    <property type="match status" value="1"/>
</dbReference>
<dbReference type="Gene3D" id="1.10.287.130">
    <property type="match status" value="1"/>
</dbReference>
<dbReference type="PANTHER" id="PTHR43547:SF2">
    <property type="entry name" value="HYBRID SIGNAL TRANSDUCTION HISTIDINE KINASE C"/>
    <property type="match status" value="1"/>
</dbReference>
<sequence>MKFLFLKVLFFLWGCVAVAQGVSSHLYTELSEEKWLPKYSILSIFQDSKGYFWVGTNSGLFKYDGHKTTEYALTHNGKNTLLNNTIRDIAEDKKGNIWIATGSGLGVIQTHPYQVKLALSEGIQNLAVAPDGAVWVTTLDAEHLLYKISPVDAAQETQQPFFRKTDPVVQKMGRGITCFYQTAQGNLWLGTENGVFYLDAQRKKVFETSLTAPVLKIYADQKGVLWVGTRTEGLLAVSPQVQKDAVQLTTLKIYKLGEPQEASFGKVNSITSLQNNQLIAGTFNHLYLGEPISSWNQRFKEPQKTASFFQDNNVLCTLGDREQNIWVGTLYGLYKLKKQEYAFTRIKLATPNYIPVNNHVVKLSADRQGTLWAISNNDGLFQFEPKSNTVSRVEMPVKGRVKNIEQGKSGHYLLNIEDRLYQYKGASLADFKQEHLELLPYTSADIQTMLEVSPGNWWLGTWNNGLLQVALDGKAPDPFFQQVAKMANKVTHIFNLVKDLQGNIWIGYRGNGLIKANPHTKKIQEYHAGKNGLQSDRIVSIYPDKNGNVWVATRGHGVQVYDAQKDRFTSFTTAHGLPSNSVCAFGEDAKGTLWVSTQNGLAKYLPGQPVPFQHYGVQDGIVHPEFSFNAVASGKNNTLYFANLDGIYQLNLSAGNKHSTKAPQLAFSEFQILSEEKEAAQAQQEYLNAIRTKGSFSLPYDHNSFLVSFATLDFTSPEKVKYAYRLKGWEQEWQYTDANGREIQYLDLPAGKYTFEVKSSNAEGIWFDNPISFEVEVQPPFWFSPWAYAVYAVVLLLVVAVVLYFLRRWYKLNNQLKEEAEVLQLQTQQMVYFSDLSHEIKNRLTLILGPLETALTGKKVNKAILHNLYEQALRLKRINEQIINIRKSEAGEFILSVEEGDITQYVADVCERVKPLALVRDIDIAFESGIDNGEVFFDKELLEIILLNLLSNAIKYSEPGANVTITLKSVTIEGPEAEDREPGTYVCCEVKDTGMGIPEEELQNVTSLFYRAKNVQENKEKEGVGLGLNLVQRLVKRHHGWLSIQSRQHEYTTVTFYFPAEKDHYSLTELRPTLANTPIVEELPQQQPAKKEQKPKGNLAIEDKPKVVVVDDEPEIRQLIRETLAEEFDVLEAGNGEEAYQLLLAEAVSLVVSDISMPLLDGISLLKRIKQSPDLNDIPVIILTGKSSASEKYLCLKNNADDFIEKPFSPELLRWRIVGLLKNREILKDKFIRKVAITQQEETRVESPDEKFIHEVVELIDTHMANHDLNVEFLAESMCMSRATLYRKMEDLLSESPSDFIKKARLRKAAALLKEGKFYVSQVAYMVGSKNPKQFTKSFLKEYGVTPTDYMKQEGAPSEKALV</sequence>
<dbReference type="PROSITE" id="PS50110">
    <property type="entry name" value="RESPONSE_REGULATORY"/>
    <property type="match status" value="1"/>
</dbReference>
<keyword evidence="7" id="KW-0472">Membrane</keyword>
<feature type="domain" description="Histidine kinase" evidence="10">
    <location>
        <begin position="835"/>
        <end position="1062"/>
    </location>
</feature>
<feature type="chain" id="PRO_5032270019" description="histidine kinase" evidence="8">
    <location>
        <begin position="20"/>
        <end position="1363"/>
    </location>
</feature>
<evidence type="ECO:0000313" key="13">
    <source>
        <dbReference type="Proteomes" id="UP000563094"/>
    </source>
</evidence>
<dbReference type="InterPro" id="IPR011110">
    <property type="entry name" value="Reg_prop"/>
</dbReference>
<dbReference type="EC" id="2.7.13.3" evidence="2"/>
<accession>A0A839GV48</accession>
<dbReference type="InterPro" id="IPR004358">
    <property type="entry name" value="Sig_transdc_His_kin-like_C"/>
</dbReference>
<evidence type="ECO:0000256" key="4">
    <source>
        <dbReference type="ARBA" id="ARBA00023015"/>
    </source>
</evidence>
<evidence type="ECO:0000256" key="8">
    <source>
        <dbReference type="SAM" id="SignalP"/>
    </source>
</evidence>
<dbReference type="GO" id="GO:0003700">
    <property type="term" value="F:DNA-binding transcription factor activity"/>
    <property type="evidence" value="ECO:0007669"/>
    <property type="project" value="InterPro"/>
</dbReference>
<dbReference type="GO" id="GO:0000155">
    <property type="term" value="F:phosphorelay sensor kinase activity"/>
    <property type="evidence" value="ECO:0007669"/>
    <property type="project" value="InterPro"/>
</dbReference>
<dbReference type="Pfam" id="PF00072">
    <property type="entry name" value="Response_reg"/>
    <property type="match status" value="1"/>
</dbReference>
<dbReference type="SMART" id="SM00388">
    <property type="entry name" value="HisKA"/>
    <property type="match status" value="1"/>
</dbReference>
<dbReference type="SUPFAM" id="SSF55874">
    <property type="entry name" value="ATPase domain of HSP90 chaperone/DNA topoisomerase II/histidine kinase"/>
    <property type="match status" value="1"/>
</dbReference>
<feature type="domain" description="HTH araC/xylS-type" evidence="9">
    <location>
        <begin position="1254"/>
        <end position="1353"/>
    </location>
</feature>
<keyword evidence="12" id="KW-0418">Kinase</keyword>
<reference evidence="12 13" key="1">
    <citation type="submission" date="2020-08" db="EMBL/GenBank/DDBJ databases">
        <title>Genomic Encyclopedia of Type Strains, Phase IV (KMG-IV): sequencing the most valuable type-strain genomes for metagenomic binning, comparative biology and taxonomic classification.</title>
        <authorList>
            <person name="Goeker M."/>
        </authorList>
    </citation>
    <scope>NUCLEOTIDE SEQUENCE [LARGE SCALE GENOMIC DNA]</scope>
    <source>
        <strain evidence="12 13">DSM 29854</strain>
    </source>
</reference>
<evidence type="ECO:0000256" key="6">
    <source>
        <dbReference type="PROSITE-ProRule" id="PRU00169"/>
    </source>
</evidence>
<keyword evidence="8" id="KW-0732">Signal</keyword>
<protein>
    <recommendedName>
        <fullName evidence="2">histidine kinase</fullName>
        <ecNumber evidence="2">2.7.13.3</ecNumber>
    </recommendedName>
</protein>
<evidence type="ECO:0000313" key="12">
    <source>
        <dbReference type="EMBL" id="MBA9078636.1"/>
    </source>
</evidence>
<dbReference type="PANTHER" id="PTHR43547">
    <property type="entry name" value="TWO-COMPONENT HISTIDINE KINASE"/>
    <property type="match status" value="1"/>
</dbReference>
<evidence type="ECO:0000256" key="2">
    <source>
        <dbReference type="ARBA" id="ARBA00012438"/>
    </source>
</evidence>
<keyword evidence="3 6" id="KW-0597">Phosphoprotein</keyword>
<feature type="domain" description="Response regulatory" evidence="11">
    <location>
        <begin position="1106"/>
        <end position="1221"/>
    </location>
</feature>
<dbReference type="EMBL" id="JACJIQ010000014">
    <property type="protein sequence ID" value="MBA9078636.1"/>
    <property type="molecule type" value="Genomic_DNA"/>
</dbReference>
<dbReference type="Pfam" id="PF02518">
    <property type="entry name" value="HATPase_c"/>
    <property type="match status" value="1"/>
</dbReference>
<dbReference type="Pfam" id="PF07495">
    <property type="entry name" value="Y_Y_Y"/>
    <property type="match status" value="1"/>
</dbReference>
<evidence type="ECO:0000256" key="7">
    <source>
        <dbReference type="SAM" id="Phobius"/>
    </source>
</evidence>
<dbReference type="Proteomes" id="UP000563094">
    <property type="component" value="Unassembled WGS sequence"/>
</dbReference>
<dbReference type="InterPro" id="IPR011123">
    <property type="entry name" value="Y_Y_Y"/>
</dbReference>
<dbReference type="Gene3D" id="1.10.10.60">
    <property type="entry name" value="Homeodomain-like"/>
    <property type="match status" value="1"/>
</dbReference>
<dbReference type="InterPro" id="IPR018060">
    <property type="entry name" value="HTH_AraC"/>
</dbReference>
<dbReference type="InterPro" id="IPR009057">
    <property type="entry name" value="Homeodomain-like_sf"/>
</dbReference>
<keyword evidence="5" id="KW-0804">Transcription</keyword>
<keyword evidence="7" id="KW-1133">Transmembrane helix</keyword>
<gene>
    <name evidence="12" type="ORF">FHS90_003366</name>
</gene>
<evidence type="ECO:0000259" key="10">
    <source>
        <dbReference type="PROSITE" id="PS50109"/>
    </source>
</evidence>
<comment type="catalytic activity">
    <reaction evidence="1">
        <text>ATP + protein L-histidine = ADP + protein N-phospho-L-histidine.</text>
        <dbReference type="EC" id="2.7.13.3"/>
    </reaction>
</comment>
<name>A0A839GV48_9BACT</name>
<keyword evidence="4" id="KW-0805">Transcription regulation</keyword>
<evidence type="ECO:0000256" key="3">
    <source>
        <dbReference type="ARBA" id="ARBA00022553"/>
    </source>
</evidence>
<dbReference type="SMART" id="SM00387">
    <property type="entry name" value="HATPase_c"/>
    <property type="match status" value="1"/>
</dbReference>
<dbReference type="Gene3D" id="2.130.10.10">
    <property type="entry name" value="YVTN repeat-like/Quinoprotein amine dehydrogenase"/>
    <property type="match status" value="3"/>
</dbReference>
<evidence type="ECO:0000259" key="9">
    <source>
        <dbReference type="PROSITE" id="PS01124"/>
    </source>
</evidence>
<dbReference type="RefSeq" id="WP_182513785.1">
    <property type="nucleotide sequence ID" value="NZ_JACJIQ010000014.1"/>
</dbReference>
<dbReference type="InterPro" id="IPR015943">
    <property type="entry name" value="WD40/YVTN_repeat-like_dom_sf"/>
</dbReference>
<dbReference type="Pfam" id="PF12833">
    <property type="entry name" value="HTH_18"/>
    <property type="match status" value="1"/>
</dbReference>
<dbReference type="InterPro" id="IPR011006">
    <property type="entry name" value="CheY-like_superfamily"/>
</dbReference>
<organism evidence="12 13">
    <name type="scientific">Rufibacter quisquiliarum</name>
    <dbReference type="NCBI Taxonomy" id="1549639"/>
    <lineage>
        <taxon>Bacteria</taxon>
        <taxon>Pseudomonadati</taxon>
        <taxon>Bacteroidota</taxon>
        <taxon>Cytophagia</taxon>
        <taxon>Cytophagales</taxon>
        <taxon>Hymenobacteraceae</taxon>
        <taxon>Rufibacter</taxon>
    </lineage>
</organism>
<feature type="modified residue" description="4-aspartylphosphate" evidence="6">
    <location>
        <position position="1154"/>
    </location>
</feature>
<dbReference type="InterPro" id="IPR003661">
    <property type="entry name" value="HisK_dim/P_dom"/>
</dbReference>
<proteinExistence type="predicted"/>
<dbReference type="InterPro" id="IPR013783">
    <property type="entry name" value="Ig-like_fold"/>
</dbReference>
<dbReference type="SUPFAM" id="SSF47384">
    <property type="entry name" value="Homodimeric domain of signal transducing histidine kinase"/>
    <property type="match status" value="1"/>
</dbReference>
<feature type="signal peptide" evidence="8">
    <location>
        <begin position="1"/>
        <end position="19"/>
    </location>
</feature>
<comment type="caution">
    <text evidence="12">The sequence shown here is derived from an EMBL/GenBank/DDBJ whole genome shotgun (WGS) entry which is preliminary data.</text>
</comment>
<dbReference type="GO" id="GO:0043565">
    <property type="term" value="F:sequence-specific DNA binding"/>
    <property type="evidence" value="ECO:0007669"/>
    <property type="project" value="InterPro"/>
</dbReference>
<dbReference type="PROSITE" id="PS01124">
    <property type="entry name" value="HTH_ARAC_FAMILY_2"/>
    <property type="match status" value="1"/>
</dbReference>
<dbReference type="Gene3D" id="3.30.565.10">
    <property type="entry name" value="Histidine kinase-like ATPase, C-terminal domain"/>
    <property type="match status" value="1"/>
</dbReference>
<keyword evidence="12" id="KW-0808">Transferase</keyword>
<evidence type="ECO:0000259" key="11">
    <source>
        <dbReference type="PROSITE" id="PS50110"/>
    </source>
</evidence>
<dbReference type="InterPro" id="IPR036890">
    <property type="entry name" value="HATPase_C_sf"/>
</dbReference>
<keyword evidence="13" id="KW-1185">Reference proteome</keyword>
<dbReference type="SUPFAM" id="SSF46689">
    <property type="entry name" value="Homeodomain-like"/>
    <property type="match status" value="1"/>
</dbReference>
<dbReference type="Gene3D" id="2.60.40.10">
    <property type="entry name" value="Immunoglobulins"/>
    <property type="match status" value="1"/>
</dbReference>
<dbReference type="InterPro" id="IPR036097">
    <property type="entry name" value="HisK_dim/P_sf"/>
</dbReference>
<dbReference type="SMART" id="SM00448">
    <property type="entry name" value="REC"/>
    <property type="match status" value="1"/>
</dbReference>
<dbReference type="SMART" id="SM00342">
    <property type="entry name" value="HTH_ARAC"/>
    <property type="match status" value="1"/>
</dbReference>
<dbReference type="CDD" id="cd00082">
    <property type="entry name" value="HisKA"/>
    <property type="match status" value="1"/>
</dbReference>